<comment type="caution">
    <text evidence="1">The sequence shown here is derived from an EMBL/GenBank/DDBJ whole genome shotgun (WGS) entry which is preliminary data.</text>
</comment>
<proteinExistence type="predicted"/>
<evidence type="ECO:0000313" key="1">
    <source>
        <dbReference type="EMBL" id="EME99090.1"/>
    </source>
</evidence>
<dbReference type="EMBL" id="AORZ01000058">
    <property type="protein sequence ID" value="EME99090.1"/>
    <property type="molecule type" value="Genomic_DNA"/>
</dbReference>
<dbReference type="Proteomes" id="UP000011740">
    <property type="component" value="Unassembled WGS sequence"/>
</dbReference>
<organism evidence="1 2">
    <name type="scientific">Streptomyces mobaraensis (strain ATCC 29032 / DSM 40847 / JCM 4168 / NBRC 13819 / NCIMB 11159 / IPCR 16-22)</name>
    <dbReference type="NCBI Taxonomy" id="1223523"/>
    <lineage>
        <taxon>Bacteria</taxon>
        <taxon>Bacillati</taxon>
        <taxon>Actinomycetota</taxon>
        <taxon>Actinomycetes</taxon>
        <taxon>Kitasatosporales</taxon>
        <taxon>Streptomycetaceae</taxon>
        <taxon>Streptomyces</taxon>
    </lineage>
</organism>
<dbReference type="eggNOG" id="ENOG5031NRU">
    <property type="taxonomic scope" value="Bacteria"/>
</dbReference>
<sequence length="166" mass="17067">MALIGSSLAWAPTASAHGDTESVLCTGHEDGYSSPSLGLLPRPTRIHARAQYTCSGAAGRNEPATGTFEGSSPAASCIAADNPTGREVIRYADGRTSIINYDSSTTLRVAGLNVVRLNGEVTKGPGKGLRAHRTLATLADGAATECLIRTSVHHAPGGVQLEIGTE</sequence>
<accession>M3C545</accession>
<dbReference type="PATRIC" id="fig|1223523.3.peg.3748"/>
<name>M3C545_STRM1</name>
<protein>
    <submittedName>
        <fullName evidence="1">Uncharacterized protein</fullName>
    </submittedName>
</protein>
<gene>
    <name evidence="1" type="ORF">H340_18309</name>
</gene>
<reference evidence="1 2" key="1">
    <citation type="journal article" date="2013" name="Genome Announc.">
        <title>Whole-Genome Shotgun Assembly and Analysis of the Genome of Streptomyces mobaraensis DSM 40847, a Strain for Industrial Production of Microbial Transglutaminase.</title>
        <authorList>
            <person name="Yang H."/>
            <person name="He T."/>
            <person name="Wu W."/>
            <person name="Zhu W."/>
            <person name="Lu B."/>
            <person name="Sun W."/>
        </authorList>
    </citation>
    <scope>NUCLEOTIDE SEQUENCE [LARGE SCALE GENOMIC DNA]</scope>
    <source>
        <strain evidence="1 2">DSM 40847</strain>
    </source>
</reference>
<dbReference type="AlphaFoldDB" id="M3C545"/>
<evidence type="ECO:0000313" key="2">
    <source>
        <dbReference type="Proteomes" id="UP000011740"/>
    </source>
</evidence>